<feature type="region of interest" description="Disordered" evidence="1">
    <location>
        <begin position="1"/>
        <end position="101"/>
    </location>
</feature>
<protein>
    <submittedName>
        <fullName evidence="2">Uncharacterized protein</fullName>
    </submittedName>
</protein>
<reference evidence="2 3" key="1">
    <citation type="journal article" date="2019" name="New Phytol.">
        <title>Comparative genomics reveals unique wood-decay strategies and fruiting body development in the Schizophyllaceae.</title>
        <authorList>
            <person name="Almasi E."/>
            <person name="Sahu N."/>
            <person name="Krizsan K."/>
            <person name="Balint B."/>
            <person name="Kovacs G.M."/>
            <person name="Kiss B."/>
            <person name="Cseklye J."/>
            <person name="Drula E."/>
            <person name="Henrissat B."/>
            <person name="Nagy I."/>
            <person name="Chovatia M."/>
            <person name="Adam C."/>
            <person name="LaButti K."/>
            <person name="Lipzen A."/>
            <person name="Riley R."/>
            <person name="Grigoriev I.V."/>
            <person name="Nagy L.G."/>
        </authorList>
    </citation>
    <scope>NUCLEOTIDE SEQUENCE [LARGE SCALE GENOMIC DNA]</scope>
    <source>
        <strain evidence="2 3">NL-1724</strain>
    </source>
</reference>
<proteinExistence type="predicted"/>
<comment type="caution">
    <text evidence="2">The sequence shown here is derived from an EMBL/GenBank/DDBJ whole genome shotgun (WGS) entry which is preliminary data.</text>
</comment>
<keyword evidence="3" id="KW-1185">Reference proteome</keyword>
<evidence type="ECO:0000256" key="1">
    <source>
        <dbReference type="SAM" id="MobiDB-lite"/>
    </source>
</evidence>
<evidence type="ECO:0000313" key="3">
    <source>
        <dbReference type="Proteomes" id="UP000320762"/>
    </source>
</evidence>
<gene>
    <name evidence="2" type="ORF">BD626DRAFT_500379</name>
</gene>
<feature type="compositionally biased region" description="Low complexity" evidence="1">
    <location>
        <begin position="38"/>
        <end position="50"/>
    </location>
</feature>
<accession>A0A550CAB7</accession>
<dbReference type="Proteomes" id="UP000320762">
    <property type="component" value="Unassembled WGS sequence"/>
</dbReference>
<dbReference type="AlphaFoldDB" id="A0A550CAB7"/>
<dbReference type="EMBL" id="VDMD01000015">
    <property type="protein sequence ID" value="TRM61734.1"/>
    <property type="molecule type" value="Genomic_DNA"/>
</dbReference>
<feature type="compositionally biased region" description="Polar residues" evidence="1">
    <location>
        <begin position="14"/>
        <end position="29"/>
    </location>
</feature>
<name>A0A550CAB7_9AGAR</name>
<evidence type="ECO:0000313" key="2">
    <source>
        <dbReference type="EMBL" id="TRM61734.1"/>
    </source>
</evidence>
<sequence length="249" mass="27539">MPLRMDTPLRSARQIPSSSNLVQDRSLLTTPAMPRNVSPAPSSPSSASSSRRQSIDMGRPDRRNGSTASATIGSRHPSLRLGKLPDRAPIPPSLLDSPLLHHPDSIFRRGIATPRRPSEEDERWLQDTVPLVPASSPTTPTKARRLSLSGGVREEGALVRRPPTQRMKSAQMRHRPSPSLPSMRSVMMSPPLVRPPRSSPASSLPPRSPRQYSDSLLPIRQRCSSPYLSRAWPERTDYFAGLPIRTHAR</sequence>
<feature type="region of interest" description="Disordered" evidence="1">
    <location>
        <begin position="159"/>
        <end position="218"/>
    </location>
</feature>
<organism evidence="2 3">
    <name type="scientific">Schizophyllum amplum</name>
    <dbReference type="NCBI Taxonomy" id="97359"/>
    <lineage>
        <taxon>Eukaryota</taxon>
        <taxon>Fungi</taxon>
        <taxon>Dikarya</taxon>
        <taxon>Basidiomycota</taxon>
        <taxon>Agaricomycotina</taxon>
        <taxon>Agaricomycetes</taxon>
        <taxon>Agaricomycetidae</taxon>
        <taxon>Agaricales</taxon>
        <taxon>Schizophyllaceae</taxon>
        <taxon>Schizophyllum</taxon>
    </lineage>
</organism>
<dbReference type="OrthoDB" id="3071138at2759"/>